<organism evidence="2 3">
    <name type="scientific">Streptobacillus felis</name>
    <dbReference type="NCBI Taxonomy" id="1384509"/>
    <lineage>
        <taxon>Bacteria</taxon>
        <taxon>Fusobacteriati</taxon>
        <taxon>Fusobacteriota</taxon>
        <taxon>Fusobacteriia</taxon>
        <taxon>Fusobacteriales</taxon>
        <taxon>Leptotrichiaceae</taxon>
        <taxon>Streptobacillus</taxon>
    </lineage>
</organism>
<dbReference type="Gene3D" id="2.40.128.130">
    <property type="entry name" value="Autotransporter beta-domain"/>
    <property type="match status" value="1"/>
</dbReference>
<sequence>MKVNKNTLIILSLFSMLARGESLENKIQAGIDGIKAIERNTVYDRTLVHNRPSSTHVKTNKKLNVTYNADTDGGRSYVVFSNGEPDSVKLVNNAVLGSGAEVFAGQHGPYYKGFVYFENNNTINGYAPNVEGVNINAKNVYIKNSKIGDRKSVIKGSLDVYSTIIALENEGEIFHTINLTANKVFVINKEDAKLHNTYLNGYNNENLEKSEINLINKGEINYLGADYATNIEITNDKLINKLSINNDDYYSADFNKANVKFLNTENGFIKTEIFRIETNKLDFENRGIIGSEIVDDGEYYYNNRDISIVANTGKVVNKNTINTNLEINSETIGDYIDLKSVIDEERKTYPDLEVHLEDGELKGNLYLKRKDVNGTIVSVKSEKNITGYISGSEGDNDTLVLLGEGKKEDQFFYGIEKLHLKDSDWSFGSVYDDIRDEIILDNSKLTIDRGRLDSKKTEIGENSTLKITSRLSMTTEIKNSGTIQLENNPKDATSLEITGNYVGDNGKILMRALIDNEPSEYYNTSDKIYISGNASGNTGVEISNPGSTLSKRWKDRLEMISTGSSTPDAFTLLNPIHGAYRYKWYLEQEFVKPTDDLGIILNSMEKGQHEFNLTYYDHDRETYKEGQELWTKVTNMTSKNVLSDRDNINIPIKSNLTSVFLGYDLGIKKEEKNVYKYGIYGNLGMDNVKSGETKVSGISGAFGLGIYGTWRNNNWYADGWLNYTYMQNRINTEEPINFGVNVFKVSAELGTDGNMYLGNMRLHAKHYAQFIYSYILTPKLEQTKDIEYLGNSNLRTKLGTNLTLHTGKKYLNPFIDFNWNYDVNLVGVKVDDVNYYIDGNKNMLELKWGLKDIEINGRLNMWANAVHRFGERGYRANGVQLGMLYKY</sequence>
<dbReference type="InterPro" id="IPR043990">
    <property type="entry name" value="AC_1"/>
</dbReference>
<dbReference type="Pfam" id="PF03797">
    <property type="entry name" value="Autotransporter"/>
    <property type="match status" value="1"/>
</dbReference>
<evidence type="ECO:0000313" key="3">
    <source>
        <dbReference type="Proteomes" id="UP000526184"/>
    </source>
</evidence>
<gene>
    <name evidence="2" type="ORF">HP397_06440</name>
</gene>
<dbReference type="InterPro" id="IPR036709">
    <property type="entry name" value="Autotransporte_beta_dom_sf"/>
</dbReference>
<dbReference type="PROSITE" id="PS51208">
    <property type="entry name" value="AUTOTRANSPORTER"/>
    <property type="match status" value="1"/>
</dbReference>
<feature type="domain" description="Autotransporter" evidence="1">
    <location>
        <begin position="622"/>
        <end position="887"/>
    </location>
</feature>
<dbReference type="SUPFAM" id="SSF103515">
    <property type="entry name" value="Autotransporter"/>
    <property type="match status" value="1"/>
</dbReference>
<protein>
    <submittedName>
        <fullName evidence="2">Autotransporter domain-containing protein</fullName>
    </submittedName>
</protein>
<dbReference type="Proteomes" id="UP000526184">
    <property type="component" value="Unassembled WGS sequence"/>
</dbReference>
<dbReference type="SUPFAM" id="SSF51126">
    <property type="entry name" value="Pectin lyase-like"/>
    <property type="match status" value="1"/>
</dbReference>
<dbReference type="RefSeq" id="WP_180136380.1">
    <property type="nucleotide sequence ID" value="NZ_JABMKT010000047.1"/>
</dbReference>
<keyword evidence="3" id="KW-1185">Reference proteome</keyword>
<evidence type="ECO:0000259" key="1">
    <source>
        <dbReference type="PROSITE" id="PS51208"/>
    </source>
</evidence>
<name>A0A7Z0PFR0_9FUSO</name>
<dbReference type="SMART" id="SM00869">
    <property type="entry name" value="Autotransporter"/>
    <property type="match status" value="1"/>
</dbReference>
<dbReference type="InterPro" id="IPR012332">
    <property type="entry name" value="Autotransporter_pectin_lyase_C"/>
</dbReference>
<dbReference type="Pfam" id="PF18883">
    <property type="entry name" value="AC_1"/>
    <property type="match status" value="1"/>
</dbReference>
<dbReference type="InterPro" id="IPR011050">
    <property type="entry name" value="Pectin_lyase_fold/virulence"/>
</dbReference>
<dbReference type="AlphaFoldDB" id="A0A7Z0PFR0"/>
<proteinExistence type="predicted"/>
<dbReference type="Gene3D" id="2.160.20.20">
    <property type="match status" value="1"/>
</dbReference>
<evidence type="ECO:0000313" key="2">
    <source>
        <dbReference type="EMBL" id="NYV28438.1"/>
    </source>
</evidence>
<comment type="caution">
    <text evidence="2">The sequence shown here is derived from an EMBL/GenBank/DDBJ whole genome shotgun (WGS) entry which is preliminary data.</text>
</comment>
<dbReference type="InterPro" id="IPR005546">
    <property type="entry name" value="Autotransporte_beta"/>
</dbReference>
<accession>A0A7Z0PFR0</accession>
<dbReference type="EMBL" id="JABMKT010000047">
    <property type="protein sequence ID" value="NYV28438.1"/>
    <property type="molecule type" value="Genomic_DNA"/>
</dbReference>
<reference evidence="2 3" key="1">
    <citation type="submission" date="2020-05" db="EMBL/GenBank/DDBJ databases">
        <title>Streptobacillus felis strain LHL191014123.</title>
        <authorList>
            <person name="Fawzy A."/>
            <person name="Rau J."/>
            <person name="Risse K."/>
            <person name="Schauerte N."/>
            <person name="Geiger C."/>
            <person name="Blom J."/>
            <person name="Imirzalioglu C."/>
            <person name="Falgenhauer J."/>
            <person name="Bach A."/>
            <person name="Herden C."/>
            <person name="Eisenberg T."/>
        </authorList>
    </citation>
    <scope>NUCLEOTIDE SEQUENCE [LARGE SCALE GENOMIC DNA]</scope>
    <source>
        <strain evidence="2 3">LHL191014123</strain>
    </source>
</reference>